<dbReference type="EMBL" id="WUWG01000006">
    <property type="protein sequence ID" value="MXU66556.1"/>
    <property type="molecule type" value="Genomic_DNA"/>
</dbReference>
<dbReference type="InterPro" id="IPR011008">
    <property type="entry name" value="Dimeric_a/b-barrel"/>
</dbReference>
<sequence>MPDFVFAYHGGGAPETPEEGEKVMKQWTDWLGGLGDAVVDAGKPVGMSKTVSAKAVEDHGGSNPLMGFSVVKADTMDDAIRMAQDCPHLQMAGATVEVAEALDM</sequence>
<reference evidence="1 2" key="1">
    <citation type="submission" date="2019-12" db="EMBL/GenBank/DDBJ databases">
        <title>Strain KN286 was isolated from seawater, which was collected from Caroline Seamount in the tropical western Pacific.</title>
        <authorList>
            <person name="Wang Q."/>
        </authorList>
    </citation>
    <scope>NUCLEOTIDE SEQUENCE [LARGE SCALE GENOMIC DNA]</scope>
    <source>
        <strain evidence="1 2">KN286</strain>
    </source>
</reference>
<comment type="caution">
    <text evidence="1">The sequence shown here is derived from an EMBL/GenBank/DDBJ whole genome shotgun (WGS) entry which is preliminary data.</text>
</comment>
<evidence type="ECO:0000313" key="2">
    <source>
        <dbReference type="Proteomes" id="UP000436016"/>
    </source>
</evidence>
<accession>A0A6B0TRH7</accession>
<name>A0A6B0TRH7_9RHOB</name>
<proteinExistence type="predicted"/>
<dbReference type="Proteomes" id="UP000436016">
    <property type="component" value="Unassembled WGS sequence"/>
</dbReference>
<protein>
    <recommendedName>
        <fullName evidence="3">YCII-related domain-containing protein</fullName>
    </recommendedName>
</protein>
<dbReference type="SUPFAM" id="SSF54909">
    <property type="entry name" value="Dimeric alpha+beta barrel"/>
    <property type="match status" value="1"/>
</dbReference>
<organism evidence="1 2">
    <name type="scientific">Oceanomicrobium pacificus</name>
    <dbReference type="NCBI Taxonomy" id="2692916"/>
    <lineage>
        <taxon>Bacteria</taxon>
        <taxon>Pseudomonadati</taxon>
        <taxon>Pseudomonadota</taxon>
        <taxon>Alphaproteobacteria</taxon>
        <taxon>Rhodobacterales</taxon>
        <taxon>Paracoccaceae</taxon>
        <taxon>Oceanomicrobium</taxon>
    </lineage>
</organism>
<evidence type="ECO:0008006" key="3">
    <source>
        <dbReference type="Google" id="ProtNLM"/>
    </source>
</evidence>
<dbReference type="Gene3D" id="3.30.70.1060">
    <property type="entry name" value="Dimeric alpha+beta barrel"/>
    <property type="match status" value="1"/>
</dbReference>
<keyword evidence="2" id="KW-1185">Reference proteome</keyword>
<dbReference type="RefSeq" id="WP_160856154.1">
    <property type="nucleotide sequence ID" value="NZ_WUWG01000006.1"/>
</dbReference>
<gene>
    <name evidence="1" type="ORF">GSH16_13990</name>
</gene>
<evidence type="ECO:0000313" key="1">
    <source>
        <dbReference type="EMBL" id="MXU66556.1"/>
    </source>
</evidence>
<dbReference type="AlphaFoldDB" id="A0A6B0TRH7"/>